<comment type="catalytic activity">
    <reaction evidence="5">
        <text>xylitol + NADP(+) = D-xylose + NADPH + H(+)</text>
        <dbReference type="Rhea" id="RHEA:27445"/>
        <dbReference type="ChEBI" id="CHEBI:15378"/>
        <dbReference type="ChEBI" id="CHEBI:17151"/>
        <dbReference type="ChEBI" id="CHEBI:53455"/>
        <dbReference type="ChEBI" id="CHEBI:57783"/>
        <dbReference type="ChEBI" id="CHEBI:58349"/>
        <dbReference type="EC" id="1.1.1.307"/>
    </reaction>
</comment>
<evidence type="ECO:0000313" key="9">
    <source>
        <dbReference type="Proteomes" id="UP000325433"/>
    </source>
</evidence>
<dbReference type="EMBL" id="ML738306">
    <property type="protein sequence ID" value="KAE8316618.1"/>
    <property type="molecule type" value="Genomic_DNA"/>
</dbReference>
<comment type="catalytic activity">
    <reaction evidence="6">
        <text>xylitol + NAD(+) = D-xylose + NADH + H(+)</text>
        <dbReference type="Rhea" id="RHEA:27441"/>
        <dbReference type="ChEBI" id="CHEBI:15378"/>
        <dbReference type="ChEBI" id="CHEBI:17151"/>
        <dbReference type="ChEBI" id="CHEBI:53455"/>
        <dbReference type="ChEBI" id="CHEBI:57540"/>
        <dbReference type="ChEBI" id="CHEBI:57945"/>
        <dbReference type="EC" id="1.1.1.307"/>
    </reaction>
</comment>
<dbReference type="InterPro" id="IPR020471">
    <property type="entry name" value="AKR"/>
</dbReference>
<evidence type="ECO:0000256" key="3">
    <source>
        <dbReference type="ARBA" id="ARBA00025065"/>
    </source>
</evidence>
<dbReference type="InterPro" id="IPR036812">
    <property type="entry name" value="NAD(P)_OxRdtase_dom_sf"/>
</dbReference>
<dbReference type="Proteomes" id="UP000325433">
    <property type="component" value="Unassembled WGS sequence"/>
</dbReference>
<keyword evidence="2" id="KW-0560">Oxidoreductase</keyword>
<dbReference type="PRINTS" id="PR00069">
    <property type="entry name" value="ALDKETRDTASE"/>
</dbReference>
<feature type="domain" description="NADP-dependent oxidoreductase" evidence="7">
    <location>
        <begin position="121"/>
        <end position="201"/>
    </location>
</feature>
<dbReference type="InterPro" id="IPR050523">
    <property type="entry name" value="AKR_Detox_Biosynth"/>
</dbReference>
<proteinExistence type="inferred from homology"/>
<organism evidence="8 9">
    <name type="scientific">Aspergillus transmontanensis</name>
    <dbReference type="NCBI Taxonomy" id="1034304"/>
    <lineage>
        <taxon>Eukaryota</taxon>
        <taxon>Fungi</taxon>
        <taxon>Dikarya</taxon>
        <taxon>Ascomycota</taxon>
        <taxon>Pezizomycotina</taxon>
        <taxon>Eurotiomycetes</taxon>
        <taxon>Eurotiomycetidae</taxon>
        <taxon>Eurotiales</taxon>
        <taxon>Aspergillaceae</taxon>
        <taxon>Aspergillus</taxon>
        <taxon>Aspergillus subgen. Circumdati</taxon>
    </lineage>
</organism>
<evidence type="ECO:0000256" key="5">
    <source>
        <dbReference type="ARBA" id="ARBA00047534"/>
    </source>
</evidence>
<comment type="similarity">
    <text evidence="4">Belongs to the aldo/keto reductase family. Aldo/keto reductase 2 subfamily.</text>
</comment>
<dbReference type="InterPro" id="IPR018170">
    <property type="entry name" value="Aldo/ket_reductase_CS"/>
</dbReference>
<keyword evidence="9" id="KW-1185">Reference proteome</keyword>
<dbReference type="Pfam" id="PF00248">
    <property type="entry name" value="Aldo_ket_red"/>
    <property type="match status" value="2"/>
</dbReference>
<dbReference type="SUPFAM" id="SSF51430">
    <property type="entry name" value="NAD(P)-linked oxidoreductase"/>
    <property type="match status" value="1"/>
</dbReference>
<dbReference type="Gene3D" id="3.20.20.100">
    <property type="entry name" value="NADP-dependent oxidoreductase domain"/>
    <property type="match status" value="1"/>
</dbReference>
<dbReference type="GO" id="GO:0016491">
    <property type="term" value="F:oxidoreductase activity"/>
    <property type="evidence" value="ECO:0007669"/>
    <property type="project" value="UniProtKB-KW"/>
</dbReference>
<protein>
    <recommendedName>
        <fullName evidence="1">D-xylose reductase [NAD(P)H]</fullName>
        <ecNumber evidence="1">1.1.1.307</ecNumber>
    </recommendedName>
</protein>
<sequence>MPKEPRNHAPERLPATWEVSLSRLGVDSTDIFYLHAPDRTTSYDETLECVDKMYKAGKFKQLGLSNYASWEVAEIVGICERRGFLKPKVYEGMYNTIKEPAECRFSTSNPLGKLYMEWYLKQSNIDALAILEPVAKKHGIPLFELALRWCVHHSKLQMPAKGGNDGVILGISSYEQLPQNVEACEKGPLPDEVVEALDKAWARTRGDAPTYWR</sequence>
<gene>
    <name evidence="8" type="ORF">BDV41DRAFT_573901</name>
</gene>
<feature type="domain" description="NADP-dependent oxidoreductase" evidence="7">
    <location>
        <begin position="6"/>
        <end position="97"/>
    </location>
</feature>
<dbReference type="EC" id="1.1.1.307" evidence="1"/>
<evidence type="ECO:0000256" key="4">
    <source>
        <dbReference type="ARBA" id="ARBA00038157"/>
    </source>
</evidence>
<dbReference type="PANTHER" id="PTHR43364">
    <property type="entry name" value="NADH-SPECIFIC METHYLGLYOXAL REDUCTASE-RELATED"/>
    <property type="match status" value="1"/>
</dbReference>
<evidence type="ECO:0000256" key="2">
    <source>
        <dbReference type="ARBA" id="ARBA00023002"/>
    </source>
</evidence>
<dbReference type="PROSITE" id="PS00062">
    <property type="entry name" value="ALDOKETO_REDUCTASE_2"/>
    <property type="match status" value="1"/>
</dbReference>
<evidence type="ECO:0000256" key="6">
    <source>
        <dbReference type="ARBA" id="ARBA00049485"/>
    </source>
</evidence>
<evidence type="ECO:0000259" key="7">
    <source>
        <dbReference type="Pfam" id="PF00248"/>
    </source>
</evidence>
<comment type="function">
    <text evidence="3">Catalyzes the initial reaction in the xylose utilization pathway by reducing D-xylose into xylitol. Xylose is a major component of hemicelluloses such as xylan. Most fungi utilize D-xylose via three enzymatic reactions, xylose reductase (XR), xylitol dehydrogenase (XDH), and xylulokinase, to form xylulose 5-phosphate, which enters pentose phosphate pathway.</text>
</comment>
<evidence type="ECO:0000256" key="1">
    <source>
        <dbReference type="ARBA" id="ARBA00012845"/>
    </source>
</evidence>
<accession>A0A5N6W7W1</accession>
<name>A0A5N6W7W1_9EURO</name>
<dbReference type="InterPro" id="IPR023210">
    <property type="entry name" value="NADP_OxRdtase_dom"/>
</dbReference>
<dbReference type="PANTHER" id="PTHR43364:SF4">
    <property type="entry name" value="NAD(P)-LINKED OXIDOREDUCTASE SUPERFAMILY PROTEIN"/>
    <property type="match status" value="1"/>
</dbReference>
<dbReference type="AlphaFoldDB" id="A0A5N6W7W1"/>
<evidence type="ECO:0000313" key="8">
    <source>
        <dbReference type="EMBL" id="KAE8316618.1"/>
    </source>
</evidence>
<reference evidence="9" key="1">
    <citation type="submission" date="2019-04" db="EMBL/GenBank/DDBJ databases">
        <title>Friends and foes A comparative genomics studyof 23 Aspergillus species from section Flavi.</title>
        <authorList>
            <consortium name="DOE Joint Genome Institute"/>
            <person name="Kjaerbolling I."/>
            <person name="Vesth T."/>
            <person name="Frisvad J.C."/>
            <person name="Nybo J.L."/>
            <person name="Theobald S."/>
            <person name="Kildgaard S."/>
            <person name="Isbrandt T."/>
            <person name="Kuo A."/>
            <person name="Sato A."/>
            <person name="Lyhne E.K."/>
            <person name="Kogle M.E."/>
            <person name="Wiebenga A."/>
            <person name="Kun R.S."/>
            <person name="Lubbers R.J."/>
            <person name="Makela M.R."/>
            <person name="Barry K."/>
            <person name="Chovatia M."/>
            <person name="Clum A."/>
            <person name="Daum C."/>
            <person name="Haridas S."/>
            <person name="He G."/>
            <person name="LaButti K."/>
            <person name="Lipzen A."/>
            <person name="Mondo S."/>
            <person name="Riley R."/>
            <person name="Salamov A."/>
            <person name="Simmons B.A."/>
            <person name="Magnuson J.K."/>
            <person name="Henrissat B."/>
            <person name="Mortensen U.H."/>
            <person name="Larsen T.O."/>
            <person name="Devries R.P."/>
            <person name="Grigoriev I.V."/>
            <person name="Machida M."/>
            <person name="Baker S.E."/>
            <person name="Andersen M.R."/>
        </authorList>
    </citation>
    <scope>NUCLEOTIDE SEQUENCE [LARGE SCALE GENOMIC DNA]</scope>
    <source>
        <strain evidence="9">CBS 130015</strain>
    </source>
</reference>